<feature type="domain" description="Glycoside hydrolase family 38 central" evidence="5">
    <location>
        <begin position="515"/>
        <end position="591"/>
    </location>
</feature>
<dbReference type="Pfam" id="PF17677">
    <property type="entry name" value="Glyco_hydro38C2"/>
    <property type="match status" value="1"/>
</dbReference>
<evidence type="ECO:0000259" key="5">
    <source>
        <dbReference type="SMART" id="SM00872"/>
    </source>
</evidence>
<dbReference type="Gene3D" id="3.20.110.10">
    <property type="entry name" value="Glycoside hydrolase 38, N terminal domain"/>
    <property type="match status" value="1"/>
</dbReference>
<dbReference type="InterPro" id="IPR041147">
    <property type="entry name" value="GH38_C"/>
</dbReference>
<dbReference type="Pfam" id="PF01074">
    <property type="entry name" value="Glyco_hydro_38N"/>
    <property type="match status" value="1"/>
</dbReference>
<dbReference type="Proteomes" id="UP001549047">
    <property type="component" value="Unassembled WGS sequence"/>
</dbReference>
<keyword evidence="3 6" id="KW-0378">Hydrolase</keyword>
<dbReference type="Gene3D" id="2.70.98.30">
    <property type="entry name" value="Golgi alpha-mannosidase II, domain 4"/>
    <property type="match status" value="1"/>
</dbReference>
<dbReference type="EC" id="3.2.1.24" evidence="6"/>
<dbReference type="EMBL" id="JBEPMB010000003">
    <property type="protein sequence ID" value="MET3614376.1"/>
    <property type="molecule type" value="Genomic_DNA"/>
</dbReference>
<evidence type="ECO:0000256" key="1">
    <source>
        <dbReference type="ARBA" id="ARBA00009792"/>
    </source>
</evidence>
<dbReference type="InterPro" id="IPR011682">
    <property type="entry name" value="Glyco_hydro_38_C"/>
</dbReference>
<dbReference type="InterPro" id="IPR000602">
    <property type="entry name" value="Glyco_hydro_38_N"/>
</dbReference>
<keyword evidence="7" id="KW-1185">Reference proteome</keyword>
<dbReference type="Pfam" id="PF09261">
    <property type="entry name" value="Alpha-mann_mid"/>
    <property type="match status" value="1"/>
</dbReference>
<keyword evidence="2" id="KW-0479">Metal-binding</keyword>
<accession>A0ABV2J0W9</accession>
<dbReference type="Gene3D" id="1.20.1270.50">
    <property type="entry name" value="Glycoside hydrolase family 38, central domain"/>
    <property type="match status" value="1"/>
</dbReference>
<protein>
    <submittedName>
        <fullName evidence="6">Alpha-mannosidase</fullName>
        <ecNumber evidence="6">3.2.1.24</ecNumber>
    </submittedName>
</protein>
<dbReference type="InterPro" id="IPR011330">
    <property type="entry name" value="Glyco_hydro/deAcase_b/a-brl"/>
</dbReference>
<dbReference type="InterPro" id="IPR027291">
    <property type="entry name" value="Glyco_hydro_38_N_sf"/>
</dbReference>
<evidence type="ECO:0000313" key="7">
    <source>
        <dbReference type="Proteomes" id="UP001549047"/>
    </source>
</evidence>
<dbReference type="SUPFAM" id="SSF88713">
    <property type="entry name" value="Glycoside hydrolase/deacetylase"/>
    <property type="match status" value="1"/>
</dbReference>
<comment type="similarity">
    <text evidence="1">Belongs to the glycosyl hydrolase 38 family.</text>
</comment>
<comment type="caution">
    <text evidence="6">The sequence shown here is derived from an EMBL/GenBank/DDBJ whole genome shotgun (WGS) entry which is preliminary data.</text>
</comment>
<dbReference type="SMART" id="SM00872">
    <property type="entry name" value="Alpha-mann_mid"/>
    <property type="match status" value="1"/>
</dbReference>
<dbReference type="InterPro" id="IPR037094">
    <property type="entry name" value="Glyco_hydro_38_cen_sf"/>
</dbReference>
<evidence type="ECO:0000256" key="4">
    <source>
        <dbReference type="ARBA" id="ARBA00023295"/>
    </source>
</evidence>
<reference evidence="6 7" key="1">
    <citation type="submission" date="2024-06" db="EMBL/GenBank/DDBJ databases">
        <title>Genomic Encyclopedia of Type Strains, Phase IV (KMG-IV): sequencing the most valuable type-strain genomes for metagenomic binning, comparative biology and taxonomic classification.</title>
        <authorList>
            <person name="Goeker M."/>
        </authorList>
    </citation>
    <scope>NUCLEOTIDE SEQUENCE [LARGE SCALE GENOMIC DNA]</scope>
    <source>
        <strain evidence="6 7">DSM 29780</strain>
    </source>
</reference>
<dbReference type="InterPro" id="IPR028995">
    <property type="entry name" value="Glyco_hydro_57/38_cen_sf"/>
</dbReference>
<evidence type="ECO:0000256" key="3">
    <source>
        <dbReference type="ARBA" id="ARBA00022801"/>
    </source>
</evidence>
<dbReference type="Pfam" id="PF07748">
    <property type="entry name" value="Glyco_hydro_38C"/>
    <property type="match status" value="1"/>
</dbReference>
<dbReference type="SUPFAM" id="SSF74650">
    <property type="entry name" value="Galactose mutarotase-like"/>
    <property type="match status" value="1"/>
</dbReference>
<keyword evidence="4 6" id="KW-0326">Glycosidase</keyword>
<gene>
    <name evidence="6" type="ORF">ABID16_002713</name>
</gene>
<dbReference type="Gene3D" id="2.60.40.2220">
    <property type="match status" value="1"/>
</dbReference>
<sequence>MALTLAQRLDLLTVRAEELSYWRVRESQPVDGWIVDGQSIALGAAWPEVDGTRRFSVDASVPSTWPLSETRLRLDLGGESLITIRDDKGAETSYGLDPNHREFPLTSHRFSVSSTTVARLPFGEPVRQPKLAMAEAIWVDPQVERLALLLKQICETIVVLGEHEVIPHLLNAGEKTLRSLDWPTETQAYISRTASAPMQQKVWRLPEVVASPAALTDAERDSVRRAYETLIATLDDLQKRFPPQGDVLLTGHAHIDLAWLWPYRETRSKLRRTFHTALSLMERFEGFRFNQSTAHYYAQIAEDDPKLFDAVLEKVKTGQWETVGGMWIEPDTMMPSGESLARQILYGQRYFEKTFGARHTVCWLPDCFGFSGALPQLLKQGGLENFFTIKVNWSETNRFPADLFWWEGLDGSRVLTHTFDNTPHGYNGELQPHDIHQTWRNYRAKDKHDTTLLAIGHGDGGGGVTPEMLVRHEQLSHFPALPKTTWGHVADFFDGAQTSAKSVTLPVWRGEIYLELHRATLTSQSAVKRLHRKAERSMITAETVSSLAHLLGGEKPASEEAAWRVVLKNEFHDILPGSSIREVYEDAEEELMETIGHAESVQKAALAEIAAHLPAGDAGDALLIVNPSLDARRCEIVTPEGARLVGASDIPALGVAIVPRSAIKTPKPVEATARTLENEILKVTLASDGTIESLYHKPSGREAIEGRGNRLMAYLMEKPRNWDAWDIEGDYMQKGEEITHVESLEVIEQGTARGAIRIVRRWRNSSVTQVLSLASGSPRLDIETEIDWHDRRVFLRSITETSVRAMSATYECAYGVVERPTHVNRSWDAAMFEAAGHRFVDLSETGFGVAILNDAKYGHSTFGNVLGISLLRAAVYPDPLVDEGYQRFTYALMPHEGAWYQGHVREEAEALNQPLLVAPVSDRAAGVWQPLSVDGVPAGLSALKPAEDGEGVILRLYEPAGRRGTVNIQPPAGWQVSEPLTIMEETSGAKADELKPFEVKSWRLKR</sequence>
<proteinExistence type="inferred from homology"/>
<dbReference type="SUPFAM" id="SSF88688">
    <property type="entry name" value="Families 57/38 glycoside transferase middle domain"/>
    <property type="match status" value="1"/>
</dbReference>
<dbReference type="PANTHER" id="PTHR46017">
    <property type="entry name" value="ALPHA-MANNOSIDASE 2C1"/>
    <property type="match status" value="1"/>
</dbReference>
<dbReference type="CDD" id="cd10789">
    <property type="entry name" value="GH38N_AMII_ER_cytosolic"/>
    <property type="match status" value="1"/>
</dbReference>
<dbReference type="InterPro" id="IPR011013">
    <property type="entry name" value="Gal_mutarotase_sf_dom"/>
</dbReference>
<dbReference type="PANTHER" id="PTHR46017:SF1">
    <property type="entry name" value="ALPHA-MANNOSIDASE 2C1"/>
    <property type="match status" value="1"/>
</dbReference>
<dbReference type="InterPro" id="IPR015341">
    <property type="entry name" value="Glyco_hydro_38_cen"/>
</dbReference>
<evidence type="ECO:0000313" key="6">
    <source>
        <dbReference type="EMBL" id="MET3614376.1"/>
    </source>
</evidence>
<organism evidence="6 7">
    <name type="scientific">Rhizobium aquaticum</name>
    <dbReference type="NCBI Taxonomy" id="1549636"/>
    <lineage>
        <taxon>Bacteria</taxon>
        <taxon>Pseudomonadati</taxon>
        <taxon>Pseudomonadota</taxon>
        <taxon>Alphaproteobacteria</taxon>
        <taxon>Hyphomicrobiales</taxon>
        <taxon>Rhizobiaceae</taxon>
        <taxon>Rhizobium/Agrobacterium group</taxon>
        <taxon>Rhizobium</taxon>
    </lineage>
</organism>
<evidence type="ECO:0000256" key="2">
    <source>
        <dbReference type="ARBA" id="ARBA00022723"/>
    </source>
</evidence>
<name>A0ABV2J0W9_9HYPH</name>
<dbReference type="GO" id="GO:0004559">
    <property type="term" value="F:alpha-mannosidase activity"/>
    <property type="evidence" value="ECO:0007669"/>
    <property type="project" value="UniProtKB-EC"/>
</dbReference>
<dbReference type="RefSeq" id="WP_354556872.1">
    <property type="nucleotide sequence ID" value="NZ_JBEPMB010000003.1"/>
</dbReference>